<evidence type="ECO:0000259" key="1">
    <source>
        <dbReference type="PROSITE" id="PS50042"/>
    </source>
</evidence>
<dbReference type="RefSeq" id="WP_344731877.1">
    <property type="nucleotide sequence ID" value="NZ_BAAAZH010000006.1"/>
</dbReference>
<evidence type="ECO:0000313" key="2">
    <source>
        <dbReference type="EMBL" id="GAA4111576.1"/>
    </source>
</evidence>
<name>A0ABP7XCK7_9ACTN</name>
<dbReference type="PANTHER" id="PTHR11635:SF152">
    <property type="entry name" value="CAMP-DEPENDENT PROTEIN KINASE TYPE I REGULATORY SUBUNIT-RELATED"/>
    <property type="match status" value="1"/>
</dbReference>
<gene>
    <name evidence="2" type="ORF">GCM10022215_07410</name>
</gene>
<dbReference type="EMBL" id="BAAAZH010000006">
    <property type="protein sequence ID" value="GAA4111576.1"/>
    <property type="molecule type" value="Genomic_DNA"/>
</dbReference>
<comment type="caution">
    <text evidence="2">The sequence shown here is derived from an EMBL/GenBank/DDBJ whole genome shotgun (WGS) entry which is preliminary data.</text>
</comment>
<sequence length="138" mass="15410">MFNRKERAEEARLRELARIERFASLTDDELDAVIEAATYLTVPEDWTVMAELTPADKAYVLLAGEVSVRRHGEEIARLGPGEIIGEMALVEHRLRSASVVALTPLEVLHITAEAFETLLETVPHFHDVLIGAVEERHG</sequence>
<organism evidence="2 3">
    <name type="scientific">Nocardioides fonticola</name>
    <dbReference type="NCBI Taxonomy" id="450363"/>
    <lineage>
        <taxon>Bacteria</taxon>
        <taxon>Bacillati</taxon>
        <taxon>Actinomycetota</taxon>
        <taxon>Actinomycetes</taxon>
        <taxon>Propionibacteriales</taxon>
        <taxon>Nocardioidaceae</taxon>
        <taxon>Nocardioides</taxon>
    </lineage>
</organism>
<dbReference type="InterPro" id="IPR050503">
    <property type="entry name" value="cAMP-dep_PK_reg_su-like"/>
</dbReference>
<proteinExistence type="predicted"/>
<dbReference type="InterPro" id="IPR000595">
    <property type="entry name" value="cNMP-bd_dom"/>
</dbReference>
<evidence type="ECO:0000313" key="3">
    <source>
        <dbReference type="Proteomes" id="UP001501495"/>
    </source>
</evidence>
<dbReference type="Pfam" id="PF00027">
    <property type="entry name" value="cNMP_binding"/>
    <property type="match status" value="1"/>
</dbReference>
<dbReference type="PROSITE" id="PS00889">
    <property type="entry name" value="CNMP_BINDING_2"/>
    <property type="match status" value="1"/>
</dbReference>
<dbReference type="InterPro" id="IPR014710">
    <property type="entry name" value="RmlC-like_jellyroll"/>
</dbReference>
<protein>
    <recommendedName>
        <fullName evidence="1">Cyclic nucleotide-binding domain-containing protein</fullName>
    </recommendedName>
</protein>
<feature type="domain" description="Cyclic nucleotide-binding" evidence="1">
    <location>
        <begin position="21"/>
        <end position="119"/>
    </location>
</feature>
<dbReference type="PROSITE" id="PS50042">
    <property type="entry name" value="CNMP_BINDING_3"/>
    <property type="match status" value="1"/>
</dbReference>
<dbReference type="SMART" id="SM00100">
    <property type="entry name" value="cNMP"/>
    <property type="match status" value="1"/>
</dbReference>
<keyword evidence="3" id="KW-1185">Reference proteome</keyword>
<dbReference type="CDD" id="cd00038">
    <property type="entry name" value="CAP_ED"/>
    <property type="match status" value="1"/>
</dbReference>
<accession>A0ABP7XCK7</accession>
<dbReference type="PANTHER" id="PTHR11635">
    <property type="entry name" value="CAMP-DEPENDENT PROTEIN KINASE REGULATORY CHAIN"/>
    <property type="match status" value="1"/>
</dbReference>
<dbReference type="Gene3D" id="2.60.120.10">
    <property type="entry name" value="Jelly Rolls"/>
    <property type="match status" value="1"/>
</dbReference>
<dbReference type="InterPro" id="IPR018490">
    <property type="entry name" value="cNMP-bd_dom_sf"/>
</dbReference>
<dbReference type="InterPro" id="IPR018488">
    <property type="entry name" value="cNMP-bd_CS"/>
</dbReference>
<dbReference type="SUPFAM" id="SSF51206">
    <property type="entry name" value="cAMP-binding domain-like"/>
    <property type="match status" value="1"/>
</dbReference>
<reference evidence="3" key="1">
    <citation type="journal article" date="2019" name="Int. J. Syst. Evol. Microbiol.">
        <title>The Global Catalogue of Microorganisms (GCM) 10K type strain sequencing project: providing services to taxonomists for standard genome sequencing and annotation.</title>
        <authorList>
            <consortium name="The Broad Institute Genomics Platform"/>
            <consortium name="The Broad Institute Genome Sequencing Center for Infectious Disease"/>
            <person name="Wu L."/>
            <person name="Ma J."/>
        </authorList>
    </citation>
    <scope>NUCLEOTIDE SEQUENCE [LARGE SCALE GENOMIC DNA]</scope>
    <source>
        <strain evidence="3">JCM 16703</strain>
    </source>
</reference>
<dbReference type="Proteomes" id="UP001501495">
    <property type="component" value="Unassembled WGS sequence"/>
</dbReference>